<organism evidence="1 2">
    <name type="scientific">Amborella trichopoda</name>
    <dbReference type="NCBI Taxonomy" id="13333"/>
    <lineage>
        <taxon>Eukaryota</taxon>
        <taxon>Viridiplantae</taxon>
        <taxon>Streptophyta</taxon>
        <taxon>Embryophyta</taxon>
        <taxon>Tracheophyta</taxon>
        <taxon>Spermatophyta</taxon>
        <taxon>Magnoliopsida</taxon>
        <taxon>Amborellales</taxon>
        <taxon>Amborellaceae</taxon>
        <taxon>Amborella</taxon>
    </lineage>
</organism>
<evidence type="ECO:0000313" key="1">
    <source>
        <dbReference type="EMBL" id="ERM96608.1"/>
    </source>
</evidence>
<keyword evidence="2" id="KW-1185">Reference proteome</keyword>
<sequence>KAQRAANSTYNSTMTQSNANSEFTFVSTLGQQATAAKVSLLCFTLKLFRDIGELILLPTKQLSSHIIQLGSGFYQNCDWYLEPGIVTSKKLLLIRITVHTP</sequence>
<dbReference type="AlphaFoldDB" id="W1NM52"/>
<evidence type="ECO:0000313" key="2">
    <source>
        <dbReference type="Proteomes" id="UP000017836"/>
    </source>
</evidence>
<accession>W1NM52</accession>
<gene>
    <name evidence="1" type="ORF">AMTR_s00001p00271360</name>
</gene>
<proteinExistence type="predicted"/>
<dbReference type="Proteomes" id="UP000017836">
    <property type="component" value="Unassembled WGS sequence"/>
</dbReference>
<dbReference type="EMBL" id="KI397142">
    <property type="protein sequence ID" value="ERM96608.1"/>
    <property type="molecule type" value="Genomic_DNA"/>
</dbReference>
<protein>
    <submittedName>
        <fullName evidence="1">Uncharacterized protein</fullName>
    </submittedName>
</protein>
<feature type="non-terminal residue" evidence="1">
    <location>
        <position position="1"/>
    </location>
</feature>
<reference evidence="2" key="1">
    <citation type="journal article" date="2013" name="Science">
        <title>The Amborella genome and the evolution of flowering plants.</title>
        <authorList>
            <consortium name="Amborella Genome Project"/>
        </authorList>
    </citation>
    <scope>NUCLEOTIDE SEQUENCE [LARGE SCALE GENOMIC DNA]</scope>
</reference>
<dbReference type="Gramene" id="ERM96608">
    <property type="protein sequence ID" value="ERM96608"/>
    <property type="gene ID" value="AMTR_s00001p00271360"/>
</dbReference>
<dbReference type="HOGENOM" id="CLU_2298841_0_0_1"/>
<name>W1NM52_AMBTC</name>